<sequence>MINRSINSSHCGNLREIIKSYKYDNENAFALFNRDKECLPFERSMLCSSQNGTNFTHHQTSHYADGINDGSNVFFLCRGCEMMKSLIPFGKFENFGEPVNQTNIVIYRSLIGEQVVSEYHTTSVSNNLSRCNENLNHRYNKIRFVDYFTLEVVIGWLIEKILSDARLNTARKIYYAYICGNYGYKITEKTIPFCDVRLDKINVKNIMIQIALTFRELGRYGFSWGTPHINNLHLCERSSDVSIKRGNSAKRSCYAICLVDHSSSAINTNNIRYMSNAYDASSSDCLCFPVSKVDIKTERNKSILAFRINDNVEFARLKTKDSGIFGPQYDFYSLIISMMMWKEFRDEILNSNLKIPWIKMFEPLEYCGLMEIISRFSCPAPPETVASLVNKVTMHCNVIDRFLRNTESL</sequence>
<evidence type="ECO:0000313" key="1">
    <source>
        <dbReference type="EMBL" id="QBK93312.1"/>
    </source>
</evidence>
<name>A0A481ZDB8_9VIRU</name>
<protein>
    <submittedName>
        <fullName evidence="1">Uncharacterized protein</fullName>
    </submittedName>
</protein>
<organism evidence="1">
    <name type="scientific">Pithovirus LCPAC404</name>
    <dbReference type="NCBI Taxonomy" id="2506597"/>
    <lineage>
        <taxon>Viruses</taxon>
        <taxon>Pithoviruses</taxon>
    </lineage>
</organism>
<dbReference type="EMBL" id="MK500594">
    <property type="protein sequence ID" value="QBK93312.1"/>
    <property type="molecule type" value="Genomic_DNA"/>
</dbReference>
<gene>
    <name evidence="1" type="ORF">LCPAC404_00160</name>
</gene>
<accession>A0A481ZDB8</accession>
<proteinExistence type="predicted"/>
<reference evidence="1" key="1">
    <citation type="journal article" date="2019" name="MBio">
        <title>Virus Genomes from Deep Sea Sediments Expand the Ocean Megavirome and Support Independent Origins of Viral Gigantism.</title>
        <authorList>
            <person name="Backstrom D."/>
            <person name="Yutin N."/>
            <person name="Jorgensen S.L."/>
            <person name="Dharamshi J."/>
            <person name="Homa F."/>
            <person name="Zaremba-Niedwiedzka K."/>
            <person name="Spang A."/>
            <person name="Wolf Y.I."/>
            <person name="Koonin E.V."/>
            <person name="Ettema T.J."/>
        </authorList>
    </citation>
    <scope>NUCLEOTIDE SEQUENCE</scope>
</reference>